<evidence type="ECO:0000313" key="5">
    <source>
        <dbReference type="EMBL" id="KAE9307005.1"/>
    </source>
</evidence>
<dbReference type="EMBL" id="QXGA01000701">
    <property type="protein sequence ID" value="KAE9142444.1"/>
    <property type="molecule type" value="Genomic_DNA"/>
</dbReference>
<name>A0A6A4DEJ9_9STRA</name>
<reference evidence="6 7" key="1">
    <citation type="submission" date="2018-08" db="EMBL/GenBank/DDBJ databases">
        <title>Genomic investigation of the strawberry pathogen Phytophthora fragariae indicates pathogenicity is determined by transcriptional variation in three key races.</title>
        <authorList>
            <person name="Adams T.M."/>
            <person name="Armitage A.D."/>
            <person name="Sobczyk M.K."/>
            <person name="Bates H.J."/>
            <person name="Dunwell J.M."/>
            <person name="Nellist C.F."/>
            <person name="Harrison R.J."/>
        </authorList>
    </citation>
    <scope>NUCLEOTIDE SEQUENCE [LARGE SCALE GENOMIC DNA]</scope>
    <source>
        <strain evidence="5 7">A4</strain>
        <strain evidence="4 8">NOV-5</strain>
        <strain evidence="2 6">NOV-9</strain>
        <strain evidence="3 9">SCRP245</strain>
    </source>
</reference>
<sequence length="119" mass="13025">MSARILLTRTPLSFLISAFSSGVYGCVGTNLIPRASQNSTSVRLSNSPPPSLENVLIQCPCASNSVISLIVLTLPSLFFFSGKHHLYREPSSCINWKYRNPVSPGKYLPISPVSDLRRS</sequence>
<evidence type="ECO:0000313" key="7">
    <source>
        <dbReference type="Proteomes" id="UP000437068"/>
    </source>
</evidence>
<dbReference type="EMBL" id="QXFW01000634">
    <property type="protein sequence ID" value="KAE9006775.1"/>
    <property type="molecule type" value="Genomic_DNA"/>
</dbReference>
<dbReference type="Proteomes" id="UP000437068">
    <property type="component" value="Unassembled WGS sequence"/>
</dbReference>
<dbReference type="EMBL" id="QXGF01000196">
    <property type="protein sequence ID" value="KAE8944609.1"/>
    <property type="molecule type" value="Genomic_DNA"/>
</dbReference>
<evidence type="ECO:0000256" key="1">
    <source>
        <dbReference type="SAM" id="SignalP"/>
    </source>
</evidence>
<organism evidence="5 7">
    <name type="scientific">Phytophthora fragariae</name>
    <dbReference type="NCBI Taxonomy" id="53985"/>
    <lineage>
        <taxon>Eukaryota</taxon>
        <taxon>Sar</taxon>
        <taxon>Stramenopiles</taxon>
        <taxon>Oomycota</taxon>
        <taxon>Peronosporomycetes</taxon>
        <taxon>Peronosporales</taxon>
        <taxon>Peronosporaceae</taxon>
        <taxon>Phytophthora</taxon>
    </lineage>
</organism>
<dbReference type="PROSITE" id="PS51257">
    <property type="entry name" value="PROKAR_LIPOPROTEIN"/>
    <property type="match status" value="1"/>
</dbReference>
<evidence type="ECO:0000313" key="3">
    <source>
        <dbReference type="EMBL" id="KAE9006775.1"/>
    </source>
</evidence>
<accession>A0A6A4DEJ9</accession>
<evidence type="ECO:0000313" key="8">
    <source>
        <dbReference type="Proteomes" id="UP000440732"/>
    </source>
</evidence>
<evidence type="ECO:0000313" key="9">
    <source>
        <dbReference type="Proteomes" id="UP000460718"/>
    </source>
</evidence>
<evidence type="ECO:0000313" key="4">
    <source>
        <dbReference type="EMBL" id="KAE9142444.1"/>
    </source>
</evidence>
<dbReference type="Proteomes" id="UP000429523">
    <property type="component" value="Unassembled WGS sequence"/>
</dbReference>
<evidence type="ECO:0000313" key="6">
    <source>
        <dbReference type="Proteomes" id="UP000429523"/>
    </source>
</evidence>
<protein>
    <recommendedName>
        <fullName evidence="10">RxLR effector protein</fullName>
    </recommendedName>
</protein>
<dbReference type="Proteomes" id="UP000440732">
    <property type="component" value="Unassembled WGS sequence"/>
</dbReference>
<feature type="signal peptide" evidence="1">
    <location>
        <begin position="1"/>
        <end position="25"/>
    </location>
</feature>
<keyword evidence="1" id="KW-0732">Signal</keyword>
<comment type="caution">
    <text evidence="5">The sequence shown here is derived from an EMBL/GenBank/DDBJ whole genome shotgun (WGS) entry which is preliminary data.</text>
</comment>
<proteinExistence type="predicted"/>
<gene>
    <name evidence="5" type="ORF">PF001_g11832</name>
    <name evidence="4" type="ORF">PF006_g12441</name>
    <name evidence="2" type="ORF">PF009_g5720</name>
    <name evidence="3" type="ORF">PF011_g11421</name>
</gene>
<evidence type="ECO:0008006" key="10">
    <source>
        <dbReference type="Google" id="ProtNLM"/>
    </source>
</evidence>
<dbReference type="Proteomes" id="UP000460718">
    <property type="component" value="Unassembled WGS sequence"/>
</dbReference>
<feature type="chain" id="PRO_5036167359" description="RxLR effector protein" evidence="1">
    <location>
        <begin position="26"/>
        <end position="119"/>
    </location>
</feature>
<dbReference type="AlphaFoldDB" id="A0A6A4DEJ9"/>
<dbReference type="EMBL" id="QXGE01000642">
    <property type="protein sequence ID" value="KAE9307005.1"/>
    <property type="molecule type" value="Genomic_DNA"/>
</dbReference>
<evidence type="ECO:0000313" key="2">
    <source>
        <dbReference type="EMBL" id="KAE8944609.1"/>
    </source>
</evidence>